<evidence type="ECO:0000313" key="4">
    <source>
        <dbReference type="Proteomes" id="UP001151760"/>
    </source>
</evidence>
<dbReference type="Proteomes" id="UP001151760">
    <property type="component" value="Unassembled WGS sequence"/>
</dbReference>
<evidence type="ECO:0000256" key="1">
    <source>
        <dbReference type="SAM" id="Coils"/>
    </source>
</evidence>
<feature type="region of interest" description="Disordered" evidence="2">
    <location>
        <begin position="182"/>
        <end position="203"/>
    </location>
</feature>
<proteinExistence type="predicted"/>
<reference evidence="3" key="2">
    <citation type="submission" date="2022-01" db="EMBL/GenBank/DDBJ databases">
        <authorList>
            <person name="Yamashiro T."/>
            <person name="Shiraishi A."/>
            <person name="Satake H."/>
            <person name="Nakayama K."/>
        </authorList>
    </citation>
    <scope>NUCLEOTIDE SEQUENCE</scope>
</reference>
<dbReference type="PANTHER" id="PTHR47553:SF1">
    <property type="entry name" value="RING_FYVE_PHD ZINC FINGER SUPERFAMILY PROTEIN"/>
    <property type="match status" value="1"/>
</dbReference>
<name>A0ABQ5H8D4_9ASTR</name>
<keyword evidence="1" id="KW-0175">Coiled coil</keyword>
<feature type="coiled-coil region" evidence="1">
    <location>
        <begin position="35"/>
        <end position="78"/>
    </location>
</feature>
<evidence type="ECO:0000256" key="2">
    <source>
        <dbReference type="SAM" id="MobiDB-lite"/>
    </source>
</evidence>
<evidence type="ECO:0000313" key="3">
    <source>
        <dbReference type="EMBL" id="GJT84141.1"/>
    </source>
</evidence>
<organism evidence="3 4">
    <name type="scientific">Tanacetum coccineum</name>
    <dbReference type="NCBI Taxonomy" id="301880"/>
    <lineage>
        <taxon>Eukaryota</taxon>
        <taxon>Viridiplantae</taxon>
        <taxon>Streptophyta</taxon>
        <taxon>Embryophyta</taxon>
        <taxon>Tracheophyta</taxon>
        <taxon>Spermatophyta</taxon>
        <taxon>Magnoliopsida</taxon>
        <taxon>eudicotyledons</taxon>
        <taxon>Gunneridae</taxon>
        <taxon>Pentapetalae</taxon>
        <taxon>asterids</taxon>
        <taxon>campanulids</taxon>
        <taxon>Asterales</taxon>
        <taxon>Asteraceae</taxon>
        <taxon>Asteroideae</taxon>
        <taxon>Anthemideae</taxon>
        <taxon>Anthemidinae</taxon>
        <taxon>Tanacetum</taxon>
    </lineage>
</organism>
<dbReference type="EMBL" id="BQNB010019328">
    <property type="protein sequence ID" value="GJT84141.1"/>
    <property type="molecule type" value="Genomic_DNA"/>
</dbReference>
<dbReference type="PANTHER" id="PTHR47553">
    <property type="entry name" value="MYOSIN-11"/>
    <property type="match status" value="1"/>
</dbReference>
<sequence>MEVPKQEMNVDINTDKTVVNDVLMEVQTVVSKKSKSEIQRELLALKRKTLALRRQGNLDEAEEILKSTKDLEDQLAEMEVPKQEMNSNIGAFFVDAKPQVRRKTSQTSVQQQILAHKKKALILKREGRIAEAKEELKQAKLLEKESIGVDNKNPDSIRLIEPRFRSTSTIEQYLNLFRSHKRNEQQSLSHKRQALKLRREGRTDEADAEFELAKNLESQLEAATDKPAGPVDDVGVEALLDPQLLSALRELGIESAVAQSPPEKTEPVRAKPVVIQAEPDKGKVVINKTDTTNKDRTELEEQIKAEKVKAVHLKRAGKQAEALDALRRAKLLEKKLNT</sequence>
<comment type="caution">
    <text evidence="3">The sequence shown here is derived from an EMBL/GenBank/DDBJ whole genome shotgun (WGS) entry which is preliminary data.</text>
</comment>
<keyword evidence="4" id="KW-1185">Reference proteome</keyword>
<dbReference type="SUPFAM" id="SSF48452">
    <property type="entry name" value="TPR-like"/>
    <property type="match status" value="1"/>
</dbReference>
<dbReference type="InterPro" id="IPR011990">
    <property type="entry name" value="TPR-like_helical_dom_sf"/>
</dbReference>
<gene>
    <name evidence="3" type="ORF">Tco_1058483</name>
</gene>
<dbReference type="Gene3D" id="1.25.40.10">
    <property type="entry name" value="Tetratricopeptide repeat domain"/>
    <property type="match status" value="1"/>
</dbReference>
<reference evidence="3" key="1">
    <citation type="journal article" date="2022" name="Int. J. Mol. Sci.">
        <title>Draft Genome of Tanacetum Coccineum: Genomic Comparison of Closely Related Tanacetum-Family Plants.</title>
        <authorList>
            <person name="Yamashiro T."/>
            <person name="Shiraishi A."/>
            <person name="Nakayama K."/>
            <person name="Satake H."/>
        </authorList>
    </citation>
    <scope>NUCLEOTIDE SEQUENCE</scope>
</reference>
<protein>
    <submittedName>
        <fullName evidence="3">Tetratricopeptide-like helical domain containing protein</fullName>
    </submittedName>
</protein>
<accession>A0ABQ5H8D4</accession>